<evidence type="ECO:0000256" key="1">
    <source>
        <dbReference type="SAM" id="Coils"/>
    </source>
</evidence>
<dbReference type="AlphaFoldDB" id="A0A8K0NUX1"/>
<sequence>MAANGEVTQSGNENNHIESFPKENSVNNVDAEFLKEFGLELKDLYRLGLKFYKENVGKALQLSYKDKLKLVAYTQQVSHGKFNPDKLPPLGVLDVIGKDRRLAWQSLGDMSEADAMINFLDLLVSLCSLFKPFIAAHVQDIREKERKLKEDIEKKREAEEQKRLLEEARVREEEEKIKQEQQR</sequence>
<organism evidence="4 5">
    <name type="scientific">Ladona fulva</name>
    <name type="common">Scarce chaser dragonfly</name>
    <name type="synonym">Libellula fulva</name>
    <dbReference type="NCBI Taxonomy" id="123851"/>
    <lineage>
        <taxon>Eukaryota</taxon>
        <taxon>Metazoa</taxon>
        <taxon>Ecdysozoa</taxon>
        <taxon>Arthropoda</taxon>
        <taxon>Hexapoda</taxon>
        <taxon>Insecta</taxon>
        <taxon>Pterygota</taxon>
        <taxon>Palaeoptera</taxon>
        <taxon>Odonata</taxon>
        <taxon>Epiprocta</taxon>
        <taxon>Anisoptera</taxon>
        <taxon>Libelluloidea</taxon>
        <taxon>Libellulidae</taxon>
        <taxon>Ladona</taxon>
    </lineage>
</organism>
<dbReference type="Proteomes" id="UP000792457">
    <property type="component" value="Unassembled WGS sequence"/>
</dbReference>
<feature type="region of interest" description="Disordered" evidence="2">
    <location>
        <begin position="1"/>
        <end position="21"/>
    </location>
</feature>
<keyword evidence="1" id="KW-0175">Coiled coil</keyword>
<feature type="domain" description="ACB" evidence="3">
    <location>
        <begin position="41"/>
        <end position="132"/>
    </location>
</feature>
<dbReference type="OrthoDB" id="5839451at2759"/>
<dbReference type="InterPro" id="IPR000582">
    <property type="entry name" value="Acyl-CoA-binding_protein"/>
</dbReference>
<dbReference type="PANTHER" id="PTHR22973:SF12">
    <property type="entry name" value="LD35087P"/>
    <property type="match status" value="1"/>
</dbReference>
<dbReference type="Gene3D" id="1.20.80.10">
    <property type="match status" value="1"/>
</dbReference>
<accession>A0A8K0NUX1</accession>
<dbReference type="SUPFAM" id="SSF47027">
    <property type="entry name" value="Acyl-CoA binding protein"/>
    <property type="match status" value="1"/>
</dbReference>
<dbReference type="PROSITE" id="PS51228">
    <property type="entry name" value="ACB_2"/>
    <property type="match status" value="1"/>
</dbReference>
<evidence type="ECO:0000313" key="4">
    <source>
        <dbReference type="EMBL" id="KAG8222577.1"/>
    </source>
</evidence>
<dbReference type="PANTHER" id="PTHR22973">
    <property type="entry name" value="LD35087P"/>
    <property type="match status" value="1"/>
</dbReference>
<dbReference type="InterPro" id="IPR035984">
    <property type="entry name" value="Acyl-CoA-binding_sf"/>
</dbReference>
<dbReference type="FunFam" id="1.20.80.10:FF:000017">
    <property type="entry name" value="Golgi resident protein GCP60"/>
    <property type="match status" value="1"/>
</dbReference>
<dbReference type="Pfam" id="PF00887">
    <property type="entry name" value="ACBP"/>
    <property type="match status" value="1"/>
</dbReference>
<evidence type="ECO:0000259" key="3">
    <source>
        <dbReference type="PROSITE" id="PS51228"/>
    </source>
</evidence>
<feature type="compositionally biased region" description="Polar residues" evidence="2">
    <location>
        <begin position="1"/>
        <end position="14"/>
    </location>
</feature>
<name>A0A8K0NUX1_LADFU</name>
<dbReference type="GO" id="GO:0000062">
    <property type="term" value="F:fatty-acyl-CoA binding"/>
    <property type="evidence" value="ECO:0007669"/>
    <property type="project" value="InterPro"/>
</dbReference>
<keyword evidence="5" id="KW-1185">Reference proteome</keyword>
<feature type="coiled-coil region" evidence="1">
    <location>
        <begin position="138"/>
        <end position="183"/>
    </location>
</feature>
<evidence type="ECO:0000256" key="2">
    <source>
        <dbReference type="SAM" id="MobiDB-lite"/>
    </source>
</evidence>
<dbReference type="InterPro" id="IPR052269">
    <property type="entry name" value="Golgi-PI4KB_interaction"/>
</dbReference>
<gene>
    <name evidence="4" type="ORF">J437_LFUL010420</name>
</gene>
<dbReference type="EMBL" id="KZ308137">
    <property type="protein sequence ID" value="KAG8222577.1"/>
    <property type="molecule type" value="Genomic_DNA"/>
</dbReference>
<proteinExistence type="predicted"/>
<dbReference type="GO" id="GO:0000139">
    <property type="term" value="C:Golgi membrane"/>
    <property type="evidence" value="ECO:0007669"/>
    <property type="project" value="TreeGrafter"/>
</dbReference>
<comment type="caution">
    <text evidence="4">The sequence shown here is derived from an EMBL/GenBank/DDBJ whole genome shotgun (WGS) entry which is preliminary data.</text>
</comment>
<evidence type="ECO:0000313" key="5">
    <source>
        <dbReference type="Proteomes" id="UP000792457"/>
    </source>
</evidence>
<reference evidence="4" key="1">
    <citation type="submission" date="2013-04" db="EMBL/GenBank/DDBJ databases">
        <authorList>
            <person name="Qu J."/>
            <person name="Murali S.C."/>
            <person name="Bandaranaike D."/>
            <person name="Bellair M."/>
            <person name="Blankenburg K."/>
            <person name="Chao H."/>
            <person name="Dinh H."/>
            <person name="Doddapaneni H."/>
            <person name="Downs B."/>
            <person name="Dugan-Rocha S."/>
            <person name="Elkadiri S."/>
            <person name="Gnanaolivu R.D."/>
            <person name="Hernandez B."/>
            <person name="Javaid M."/>
            <person name="Jayaseelan J.C."/>
            <person name="Lee S."/>
            <person name="Li M."/>
            <person name="Ming W."/>
            <person name="Munidasa M."/>
            <person name="Muniz J."/>
            <person name="Nguyen L."/>
            <person name="Ongeri F."/>
            <person name="Osuji N."/>
            <person name="Pu L.-L."/>
            <person name="Puazo M."/>
            <person name="Qu C."/>
            <person name="Quiroz J."/>
            <person name="Raj R."/>
            <person name="Weissenberger G."/>
            <person name="Xin Y."/>
            <person name="Zou X."/>
            <person name="Han Y."/>
            <person name="Richards S."/>
            <person name="Worley K."/>
            <person name="Muzny D."/>
            <person name="Gibbs R."/>
        </authorList>
    </citation>
    <scope>NUCLEOTIDE SEQUENCE</scope>
    <source>
        <strain evidence="4">Sampled in the wild</strain>
    </source>
</reference>
<protein>
    <recommendedName>
        <fullName evidence="3">ACB domain-containing protein</fullName>
    </recommendedName>
</protein>
<reference evidence="4" key="2">
    <citation type="submission" date="2017-10" db="EMBL/GenBank/DDBJ databases">
        <title>Ladona fulva Genome sequencing and assembly.</title>
        <authorList>
            <person name="Murali S."/>
            <person name="Richards S."/>
            <person name="Bandaranaike D."/>
            <person name="Bellair M."/>
            <person name="Blankenburg K."/>
            <person name="Chao H."/>
            <person name="Dinh H."/>
            <person name="Doddapaneni H."/>
            <person name="Dugan-Rocha S."/>
            <person name="Elkadiri S."/>
            <person name="Gnanaolivu R."/>
            <person name="Hernandez B."/>
            <person name="Skinner E."/>
            <person name="Javaid M."/>
            <person name="Lee S."/>
            <person name="Li M."/>
            <person name="Ming W."/>
            <person name="Munidasa M."/>
            <person name="Muniz J."/>
            <person name="Nguyen L."/>
            <person name="Hughes D."/>
            <person name="Osuji N."/>
            <person name="Pu L.-L."/>
            <person name="Puazo M."/>
            <person name="Qu C."/>
            <person name="Quiroz J."/>
            <person name="Raj R."/>
            <person name="Weissenberger G."/>
            <person name="Xin Y."/>
            <person name="Zou X."/>
            <person name="Han Y."/>
            <person name="Worley K."/>
            <person name="Muzny D."/>
            <person name="Gibbs R."/>
        </authorList>
    </citation>
    <scope>NUCLEOTIDE SEQUENCE</scope>
    <source>
        <strain evidence="4">Sampled in the wild</strain>
    </source>
</reference>
<dbReference type="InterPro" id="IPR014352">
    <property type="entry name" value="FERM/acyl-CoA-bd_prot_sf"/>
</dbReference>